<dbReference type="Pfam" id="PF01400">
    <property type="entry name" value="Astacin"/>
    <property type="match status" value="1"/>
</dbReference>
<keyword evidence="1 2" id="KW-0482">Metalloprotease</keyword>
<evidence type="ECO:0000313" key="5">
    <source>
        <dbReference type="Proteomes" id="UP000326759"/>
    </source>
</evidence>
<feature type="binding site" evidence="1">
    <location>
        <position position="186"/>
    </location>
    <ligand>
        <name>Zn(2+)</name>
        <dbReference type="ChEBI" id="CHEBI:29105"/>
        <note>catalytic</note>
    </ligand>
</feature>
<dbReference type="SUPFAM" id="SSF55486">
    <property type="entry name" value="Metalloproteases ('zincins'), catalytic domain"/>
    <property type="match status" value="1"/>
</dbReference>
<organism evidence="4 5">
    <name type="scientific">Armadillidium nasatum</name>
    <dbReference type="NCBI Taxonomy" id="96803"/>
    <lineage>
        <taxon>Eukaryota</taxon>
        <taxon>Metazoa</taxon>
        <taxon>Ecdysozoa</taxon>
        <taxon>Arthropoda</taxon>
        <taxon>Crustacea</taxon>
        <taxon>Multicrustacea</taxon>
        <taxon>Malacostraca</taxon>
        <taxon>Eumalacostraca</taxon>
        <taxon>Peracarida</taxon>
        <taxon>Isopoda</taxon>
        <taxon>Oniscidea</taxon>
        <taxon>Crinocheta</taxon>
        <taxon>Armadillidiidae</taxon>
        <taxon>Armadillidium</taxon>
    </lineage>
</organism>
<proteinExistence type="predicted"/>
<feature type="binding site" evidence="1">
    <location>
        <position position="190"/>
    </location>
    <ligand>
        <name>Zn(2+)</name>
        <dbReference type="ChEBI" id="CHEBI:29105"/>
        <note>catalytic</note>
    </ligand>
</feature>
<keyword evidence="5" id="KW-1185">Reference proteome</keyword>
<evidence type="ECO:0000259" key="3">
    <source>
        <dbReference type="PROSITE" id="PS51864"/>
    </source>
</evidence>
<comment type="cofactor">
    <cofactor evidence="1 2">
        <name>Zn(2+)</name>
        <dbReference type="ChEBI" id="CHEBI:29105"/>
    </cofactor>
    <text evidence="1 2">Binds 1 zinc ion per subunit.</text>
</comment>
<comment type="caution">
    <text evidence="1">Lacks conserved residue(s) required for the propagation of feature annotation.</text>
</comment>
<dbReference type="PROSITE" id="PS51864">
    <property type="entry name" value="ASTACIN"/>
    <property type="match status" value="1"/>
</dbReference>
<keyword evidence="1 2" id="KW-0378">Hydrolase</keyword>
<dbReference type="PRINTS" id="PR00480">
    <property type="entry name" value="ASTACIN"/>
</dbReference>
<dbReference type="OrthoDB" id="6331551at2759"/>
<feature type="active site" evidence="1">
    <location>
        <position position="187"/>
    </location>
</feature>
<dbReference type="GO" id="GO:0004222">
    <property type="term" value="F:metalloendopeptidase activity"/>
    <property type="evidence" value="ECO:0007669"/>
    <property type="project" value="UniProtKB-UniRule"/>
</dbReference>
<accession>A0A5N5SHY8</accession>
<comment type="caution">
    <text evidence="4">The sequence shown here is derived from an EMBL/GenBank/DDBJ whole genome shotgun (WGS) entry which is preliminary data.</text>
</comment>
<evidence type="ECO:0000256" key="1">
    <source>
        <dbReference type="PROSITE-ProRule" id="PRU01211"/>
    </source>
</evidence>
<feature type="non-terminal residue" evidence="4">
    <location>
        <position position="1"/>
    </location>
</feature>
<dbReference type="GO" id="GO:0008270">
    <property type="term" value="F:zinc ion binding"/>
    <property type="evidence" value="ECO:0007669"/>
    <property type="project" value="UniProtKB-UniRule"/>
</dbReference>
<dbReference type="SMART" id="SM00235">
    <property type="entry name" value="ZnMc"/>
    <property type="match status" value="1"/>
</dbReference>
<dbReference type="EMBL" id="SEYY01025056">
    <property type="protein sequence ID" value="KAB7493697.1"/>
    <property type="molecule type" value="Genomic_DNA"/>
</dbReference>
<feature type="binding site" evidence="1">
    <location>
        <position position="196"/>
    </location>
    <ligand>
        <name>Zn(2+)</name>
        <dbReference type="ChEBI" id="CHEBI:29105"/>
        <note>catalytic</note>
    </ligand>
</feature>
<evidence type="ECO:0000256" key="2">
    <source>
        <dbReference type="RuleBase" id="RU361183"/>
    </source>
</evidence>
<keyword evidence="1 2" id="KW-0645">Protease</keyword>
<dbReference type="Proteomes" id="UP000326759">
    <property type="component" value="Unassembled WGS sequence"/>
</dbReference>
<gene>
    <name evidence="4" type="primary">Astl</name>
    <name evidence="4" type="ORF">Anas_10302</name>
</gene>
<dbReference type="PANTHER" id="PTHR10127:SF852">
    <property type="entry name" value="ZINC METALLOPROTEINASE NAS-12"/>
    <property type="match status" value="1"/>
</dbReference>
<dbReference type="InterPro" id="IPR024079">
    <property type="entry name" value="MetalloPept_cat_dom_sf"/>
</dbReference>
<evidence type="ECO:0000313" key="4">
    <source>
        <dbReference type="EMBL" id="KAB7493697.1"/>
    </source>
</evidence>
<dbReference type="GO" id="GO:0006508">
    <property type="term" value="P:proteolysis"/>
    <property type="evidence" value="ECO:0007669"/>
    <property type="project" value="UniProtKB-KW"/>
</dbReference>
<dbReference type="EC" id="3.4.24.-" evidence="2"/>
<dbReference type="Gene3D" id="3.40.390.10">
    <property type="entry name" value="Collagenase (Catalytic Domain)"/>
    <property type="match status" value="1"/>
</dbReference>
<dbReference type="AlphaFoldDB" id="A0A5N5SHY8"/>
<dbReference type="InterPro" id="IPR006026">
    <property type="entry name" value="Peptidase_Metallo"/>
</dbReference>
<protein>
    <recommendedName>
        <fullName evidence="2">Metalloendopeptidase</fullName>
        <ecNumber evidence="2">3.4.24.-</ecNumber>
    </recommendedName>
</protein>
<keyword evidence="1 2" id="KW-0479">Metal-binding</keyword>
<feature type="domain" description="Peptidase M12A" evidence="3">
    <location>
        <begin position="87"/>
        <end position="239"/>
    </location>
</feature>
<keyword evidence="1 2" id="KW-0862">Zinc</keyword>
<dbReference type="InterPro" id="IPR001506">
    <property type="entry name" value="Peptidase_M12A"/>
</dbReference>
<sequence>TIAAFEHVNIIRDKRNFDIVRVEASTRQCDMFGWCYLACRDTDGSYFFSSILVSPFYRNSSETIPVDFRARDLEVRVGKHDGKGDFSSYTFFAFYKGPAKEGENYLIKGNKPVKVDEIGKKNILNAMQTFDNLTNGCVKFIERTTEADYIYIVAMKECFSYIGRIGGAQKVDLATGCKEFMRYIFHELFHVLGFEHEHIRPDRDEYISVEYENIIDDEDIQILLKRSKAVEDIKYFDPK</sequence>
<dbReference type="PANTHER" id="PTHR10127">
    <property type="entry name" value="DISCOIDIN, CUB, EGF, LAMININ , AND ZINC METALLOPROTEASE DOMAIN CONTAINING"/>
    <property type="match status" value="1"/>
</dbReference>
<reference evidence="4 5" key="1">
    <citation type="journal article" date="2019" name="PLoS Biol.">
        <title>Sex chromosomes control vertical transmission of feminizing Wolbachia symbionts in an isopod.</title>
        <authorList>
            <person name="Becking T."/>
            <person name="Chebbi M.A."/>
            <person name="Giraud I."/>
            <person name="Moumen B."/>
            <person name="Laverre T."/>
            <person name="Caubet Y."/>
            <person name="Peccoud J."/>
            <person name="Gilbert C."/>
            <person name="Cordaux R."/>
        </authorList>
    </citation>
    <scope>NUCLEOTIDE SEQUENCE [LARGE SCALE GENOMIC DNA]</scope>
    <source>
        <strain evidence="4">ANa2</strain>
        <tissue evidence="4">Whole body excluding digestive tract and cuticle</tissue>
    </source>
</reference>
<name>A0A5N5SHY8_9CRUS</name>